<dbReference type="OrthoDB" id="2339190at2759"/>
<dbReference type="STRING" id="1684307.A0A316UG76"/>
<sequence>MVRFLNSFLAVGILAVAGLVQAAPFADSDMSQVSADVLERNVEMAVGRDGLDVMEDSFDLLAREVINCKITYPTKKTKWTAGEDVKVTWDPSCVKKAKYSKYTGQVLLGYKVAGKSSYHLRSNHPLADDFLLKNGSVDFTLPANLTTRSEYFVVLMGDSGNRSPMFTINSA</sequence>
<dbReference type="AlphaFoldDB" id="A0A316UG76"/>
<dbReference type="RefSeq" id="XP_025350073.1">
    <property type="nucleotide sequence ID" value="XM_025494056.1"/>
</dbReference>
<keyword evidence="1" id="KW-0732">Signal</keyword>
<feature type="signal peptide" evidence="1">
    <location>
        <begin position="1"/>
        <end position="22"/>
    </location>
</feature>
<name>A0A316UG76_9BASI</name>
<dbReference type="Proteomes" id="UP000245942">
    <property type="component" value="Unassembled WGS sequence"/>
</dbReference>
<dbReference type="GeneID" id="37015790"/>
<evidence type="ECO:0000256" key="1">
    <source>
        <dbReference type="SAM" id="SignalP"/>
    </source>
</evidence>
<evidence type="ECO:0000313" key="3">
    <source>
        <dbReference type="Proteomes" id="UP000245942"/>
    </source>
</evidence>
<proteinExistence type="predicted"/>
<protein>
    <submittedName>
        <fullName evidence="2">Uncharacterized protein</fullName>
    </submittedName>
</protein>
<gene>
    <name evidence="2" type="ORF">BCV69DRAFT_296881</name>
</gene>
<reference evidence="2 3" key="1">
    <citation type="journal article" date="2018" name="Mol. Biol. Evol.">
        <title>Broad Genomic Sampling Reveals a Smut Pathogenic Ancestry of the Fungal Clade Ustilaginomycotina.</title>
        <authorList>
            <person name="Kijpornyongpan T."/>
            <person name="Mondo S.J."/>
            <person name="Barry K."/>
            <person name="Sandor L."/>
            <person name="Lee J."/>
            <person name="Lipzen A."/>
            <person name="Pangilinan J."/>
            <person name="LaButti K."/>
            <person name="Hainaut M."/>
            <person name="Henrissat B."/>
            <person name="Grigoriev I.V."/>
            <person name="Spatafora J.W."/>
            <person name="Aime M.C."/>
        </authorList>
    </citation>
    <scope>NUCLEOTIDE SEQUENCE [LARGE SCALE GENOMIC DNA]</scope>
    <source>
        <strain evidence="2 3">MCA 4718</strain>
    </source>
</reference>
<accession>A0A316UG76</accession>
<organism evidence="2 3">
    <name type="scientific">Pseudomicrostroma glucosiphilum</name>
    <dbReference type="NCBI Taxonomy" id="1684307"/>
    <lineage>
        <taxon>Eukaryota</taxon>
        <taxon>Fungi</taxon>
        <taxon>Dikarya</taxon>
        <taxon>Basidiomycota</taxon>
        <taxon>Ustilaginomycotina</taxon>
        <taxon>Exobasidiomycetes</taxon>
        <taxon>Microstromatales</taxon>
        <taxon>Microstromatales incertae sedis</taxon>
        <taxon>Pseudomicrostroma</taxon>
    </lineage>
</organism>
<feature type="chain" id="PRO_5016370993" evidence="1">
    <location>
        <begin position="23"/>
        <end position="171"/>
    </location>
</feature>
<keyword evidence="3" id="KW-1185">Reference proteome</keyword>
<dbReference type="EMBL" id="KZ819322">
    <property type="protein sequence ID" value="PWN22913.1"/>
    <property type="molecule type" value="Genomic_DNA"/>
</dbReference>
<evidence type="ECO:0000313" key="2">
    <source>
        <dbReference type="EMBL" id="PWN22913.1"/>
    </source>
</evidence>